<reference evidence="3" key="1">
    <citation type="submission" date="2021-06" db="EMBL/GenBank/DDBJ databases">
        <title>44 bacteria genomes isolated from Dapeng, Shenzhen.</title>
        <authorList>
            <person name="Zheng W."/>
            <person name="Yu S."/>
            <person name="Huang Y."/>
        </authorList>
    </citation>
    <scope>NUCLEOTIDE SEQUENCE</scope>
    <source>
        <strain evidence="3">DP5N28-2</strain>
    </source>
</reference>
<comment type="caution">
    <text evidence="3">The sequence shown here is derived from an EMBL/GenBank/DDBJ whole genome shotgun (WGS) entry which is preliminary data.</text>
</comment>
<dbReference type="InterPro" id="IPR037401">
    <property type="entry name" value="SnoaL-like"/>
</dbReference>
<dbReference type="SUPFAM" id="SSF54427">
    <property type="entry name" value="NTF2-like"/>
    <property type="match status" value="1"/>
</dbReference>
<feature type="signal peptide" evidence="1">
    <location>
        <begin position="1"/>
        <end position="19"/>
    </location>
</feature>
<evidence type="ECO:0000256" key="1">
    <source>
        <dbReference type="SAM" id="SignalP"/>
    </source>
</evidence>
<protein>
    <submittedName>
        <fullName evidence="3">Nuclear transport factor 2 family protein</fullName>
    </submittedName>
</protein>
<gene>
    <name evidence="3" type="ORF">KUV50_05145</name>
</gene>
<evidence type="ECO:0000259" key="2">
    <source>
        <dbReference type="Pfam" id="PF13474"/>
    </source>
</evidence>
<dbReference type="InterPro" id="IPR032710">
    <property type="entry name" value="NTF2-like_dom_sf"/>
</dbReference>
<dbReference type="Proteomes" id="UP000753961">
    <property type="component" value="Unassembled WGS sequence"/>
</dbReference>
<proteinExistence type="predicted"/>
<organism evidence="3 4">
    <name type="scientific">Membranihabitans marinus</name>
    <dbReference type="NCBI Taxonomy" id="1227546"/>
    <lineage>
        <taxon>Bacteria</taxon>
        <taxon>Pseudomonadati</taxon>
        <taxon>Bacteroidota</taxon>
        <taxon>Saprospiria</taxon>
        <taxon>Saprospirales</taxon>
        <taxon>Saprospiraceae</taxon>
        <taxon>Membranihabitans</taxon>
    </lineage>
</organism>
<dbReference type="RefSeq" id="WP_222579031.1">
    <property type="nucleotide sequence ID" value="NZ_JAHVHU010000005.1"/>
</dbReference>
<keyword evidence="4" id="KW-1185">Reference proteome</keyword>
<dbReference type="AlphaFoldDB" id="A0A953HXF0"/>
<evidence type="ECO:0000313" key="4">
    <source>
        <dbReference type="Proteomes" id="UP000753961"/>
    </source>
</evidence>
<dbReference type="Gene3D" id="3.10.450.50">
    <property type="match status" value="1"/>
</dbReference>
<dbReference type="Pfam" id="PF13474">
    <property type="entry name" value="SnoaL_3"/>
    <property type="match status" value="1"/>
</dbReference>
<name>A0A953HXF0_9BACT</name>
<dbReference type="EMBL" id="JAHVHU010000005">
    <property type="protein sequence ID" value="MBY5957512.1"/>
    <property type="molecule type" value="Genomic_DNA"/>
</dbReference>
<feature type="chain" id="PRO_5036924077" evidence="1">
    <location>
        <begin position="20"/>
        <end position="158"/>
    </location>
</feature>
<keyword evidence="1" id="KW-0732">Signal</keyword>
<sequence length="158" mass="18691">MKRLFLLLLVLQLTIPAWNQTDNTSDEDDAIMAVIKKETLSFFMGEYEDWKDCWAQTDDIYFEWVRSNVHHFYTDWSKLDRTLRPIITENVSNNDAYYAERTDVKIMRDGDMAWVTYRQDLSGDKSNEQRVLEKIDGAWKIIMVTVVASETFPKMESQ</sequence>
<feature type="domain" description="SnoaL-like" evidence="2">
    <location>
        <begin position="48"/>
        <end position="142"/>
    </location>
</feature>
<accession>A0A953HXF0</accession>
<evidence type="ECO:0000313" key="3">
    <source>
        <dbReference type="EMBL" id="MBY5957512.1"/>
    </source>
</evidence>